<evidence type="ECO:0000256" key="1">
    <source>
        <dbReference type="SAM" id="MobiDB-lite"/>
    </source>
</evidence>
<sequence length="100" mass="11184">MAPVCHGRFVLHNLISSSPILTTRLDRGRWQSTEVGKWDKVVVFSDSVHQDLFRCRITRLPEKPKSVRESTVGGDVGGGKVEVGRRCEAEPMEVGRPAHF</sequence>
<evidence type="ECO:0000313" key="3">
    <source>
        <dbReference type="Proteomes" id="UP000325081"/>
    </source>
</evidence>
<keyword evidence="3" id="KW-1185">Reference proteome</keyword>
<dbReference type="EMBL" id="BKCP01004461">
    <property type="protein sequence ID" value="GER31373.1"/>
    <property type="molecule type" value="Genomic_DNA"/>
</dbReference>
<organism evidence="2 3">
    <name type="scientific">Striga asiatica</name>
    <name type="common">Asiatic witchweed</name>
    <name type="synonym">Buchnera asiatica</name>
    <dbReference type="NCBI Taxonomy" id="4170"/>
    <lineage>
        <taxon>Eukaryota</taxon>
        <taxon>Viridiplantae</taxon>
        <taxon>Streptophyta</taxon>
        <taxon>Embryophyta</taxon>
        <taxon>Tracheophyta</taxon>
        <taxon>Spermatophyta</taxon>
        <taxon>Magnoliopsida</taxon>
        <taxon>eudicotyledons</taxon>
        <taxon>Gunneridae</taxon>
        <taxon>Pentapetalae</taxon>
        <taxon>asterids</taxon>
        <taxon>lamiids</taxon>
        <taxon>Lamiales</taxon>
        <taxon>Orobanchaceae</taxon>
        <taxon>Buchnereae</taxon>
        <taxon>Striga</taxon>
    </lineage>
</organism>
<feature type="region of interest" description="Disordered" evidence="1">
    <location>
        <begin position="64"/>
        <end position="100"/>
    </location>
</feature>
<gene>
    <name evidence="2" type="ORF">STAS_07369</name>
</gene>
<dbReference type="AlphaFoldDB" id="A0A5A7PEL8"/>
<dbReference type="Proteomes" id="UP000325081">
    <property type="component" value="Unassembled WGS sequence"/>
</dbReference>
<reference evidence="3" key="1">
    <citation type="journal article" date="2019" name="Curr. Biol.">
        <title>Genome Sequence of Striga asiatica Provides Insight into the Evolution of Plant Parasitism.</title>
        <authorList>
            <person name="Yoshida S."/>
            <person name="Kim S."/>
            <person name="Wafula E.K."/>
            <person name="Tanskanen J."/>
            <person name="Kim Y.M."/>
            <person name="Honaas L."/>
            <person name="Yang Z."/>
            <person name="Spallek T."/>
            <person name="Conn C.E."/>
            <person name="Ichihashi Y."/>
            <person name="Cheong K."/>
            <person name="Cui S."/>
            <person name="Der J.P."/>
            <person name="Gundlach H."/>
            <person name="Jiao Y."/>
            <person name="Hori C."/>
            <person name="Ishida J.K."/>
            <person name="Kasahara H."/>
            <person name="Kiba T."/>
            <person name="Kim M.S."/>
            <person name="Koo N."/>
            <person name="Laohavisit A."/>
            <person name="Lee Y.H."/>
            <person name="Lumba S."/>
            <person name="McCourt P."/>
            <person name="Mortimer J.C."/>
            <person name="Mutuku J.M."/>
            <person name="Nomura T."/>
            <person name="Sasaki-Sekimoto Y."/>
            <person name="Seto Y."/>
            <person name="Wang Y."/>
            <person name="Wakatake T."/>
            <person name="Sakakibara H."/>
            <person name="Demura T."/>
            <person name="Yamaguchi S."/>
            <person name="Yoneyama K."/>
            <person name="Manabe R.I."/>
            <person name="Nelson D.C."/>
            <person name="Schulman A.H."/>
            <person name="Timko M.P."/>
            <person name="dePamphilis C.W."/>
            <person name="Choi D."/>
            <person name="Shirasu K."/>
        </authorList>
    </citation>
    <scope>NUCLEOTIDE SEQUENCE [LARGE SCALE GENOMIC DNA]</scope>
    <source>
        <strain evidence="3">cv. UVA1</strain>
    </source>
</reference>
<proteinExistence type="predicted"/>
<accession>A0A5A7PEL8</accession>
<protein>
    <submittedName>
        <fullName evidence="2">DNA binding</fullName>
    </submittedName>
</protein>
<name>A0A5A7PEL8_STRAF</name>
<evidence type="ECO:0000313" key="2">
    <source>
        <dbReference type="EMBL" id="GER31373.1"/>
    </source>
</evidence>
<comment type="caution">
    <text evidence="2">The sequence shown here is derived from an EMBL/GenBank/DDBJ whole genome shotgun (WGS) entry which is preliminary data.</text>
</comment>